<keyword evidence="11" id="KW-1185">Reference proteome</keyword>
<dbReference type="InterPro" id="IPR013426">
    <property type="entry name" value="EpsH-like"/>
</dbReference>
<dbReference type="InterPro" id="IPR017540">
    <property type="entry name" value="Exosortase-1"/>
</dbReference>
<dbReference type="AlphaFoldDB" id="A0A7X2IUM6"/>
<dbReference type="GO" id="GO:0005886">
    <property type="term" value="C:plasma membrane"/>
    <property type="evidence" value="ECO:0007669"/>
    <property type="project" value="UniProtKB-SubCell"/>
</dbReference>
<dbReference type="EC" id="3.4.22.-" evidence="10"/>
<evidence type="ECO:0000256" key="7">
    <source>
        <dbReference type="ARBA" id="ARBA00023136"/>
    </source>
</evidence>
<evidence type="ECO:0000256" key="2">
    <source>
        <dbReference type="ARBA" id="ARBA00022475"/>
    </source>
</evidence>
<keyword evidence="4 8" id="KW-0812">Transmembrane</keyword>
<feature type="transmembrane region" description="Helical" evidence="8">
    <location>
        <begin position="214"/>
        <end position="241"/>
    </location>
</feature>
<feature type="transmembrane region" description="Helical" evidence="8">
    <location>
        <begin position="12"/>
        <end position="31"/>
    </location>
</feature>
<evidence type="ECO:0000256" key="3">
    <source>
        <dbReference type="ARBA" id="ARBA00022670"/>
    </source>
</evidence>
<proteinExistence type="predicted"/>
<name>A0A7X2IUM6_9BURK</name>
<reference evidence="10 11" key="1">
    <citation type="submission" date="2019-11" db="EMBL/GenBank/DDBJ databases">
        <title>Novel species isolated from a subtropical stream in China.</title>
        <authorList>
            <person name="Lu H."/>
        </authorList>
    </citation>
    <scope>NUCLEOTIDE SEQUENCE [LARGE SCALE GENOMIC DNA]</scope>
    <source>
        <strain evidence="10 11">FT92W</strain>
    </source>
</reference>
<keyword evidence="2" id="KW-1003">Cell membrane</keyword>
<comment type="caution">
    <text evidence="10">The sequence shown here is derived from an EMBL/GenBank/DDBJ whole genome shotgun (WGS) entry which is preliminary data.</text>
</comment>
<accession>A0A7X2IUM6</accession>
<keyword evidence="6 8" id="KW-1133">Transmembrane helix</keyword>
<dbReference type="NCBIfam" id="TIGR02602">
    <property type="entry name" value="8TM_EpsH"/>
    <property type="match status" value="1"/>
</dbReference>
<evidence type="ECO:0000313" key="11">
    <source>
        <dbReference type="Proteomes" id="UP000446768"/>
    </source>
</evidence>
<dbReference type="InterPro" id="IPR014263">
    <property type="entry name" value="Methanolan_biosynth_EpsI"/>
</dbReference>
<gene>
    <name evidence="10" type="primary">xrtA</name>
    <name evidence="10" type="ORF">GJ700_32470</name>
</gene>
<evidence type="ECO:0000256" key="6">
    <source>
        <dbReference type="ARBA" id="ARBA00022989"/>
    </source>
</evidence>
<dbReference type="EMBL" id="WKJJ01000032">
    <property type="protein sequence ID" value="MRV76436.1"/>
    <property type="molecule type" value="Genomic_DNA"/>
</dbReference>
<dbReference type="GO" id="GO:0008233">
    <property type="term" value="F:peptidase activity"/>
    <property type="evidence" value="ECO:0007669"/>
    <property type="project" value="UniProtKB-KW"/>
</dbReference>
<feature type="transmembrane region" description="Helical" evidence="8">
    <location>
        <begin position="46"/>
        <end position="63"/>
    </location>
</feature>
<evidence type="ECO:0000256" key="4">
    <source>
        <dbReference type="ARBA" id="ARBA00022692"/>
    </source>
</evidence>
<dbReference type="NCBIfam" id="TIGR02914">
    <property type="entry name" value="EpsI_fam"/>
    <property type="match status" value="1"/>
</dbReference>
<feature type="transmembrane region" description="Helical" evidence="8">
    <location>
        <begin position="75"/>
        <end position="93"/>
    </location>
</feature>
<dbReference type="NCBIfam" id="TIGR03109">
    <property type="entry name" value="exosort_XrtA"/>
    <property type="match status" value="1"/>
</dbReference>
<dbReference type="InterPro" id="IPR019127">
    <property type="entry name" value="Exosortase"/>
</dbReference>
<keyword evidence="7 8" id="KW-0472">Membrane</keyword>
<evidence type="ECO:0000256" key="5">
    <source>
        <dbReference type="ARBA" id="ARBA00022801"/>
    </source>
</evidence>
<evidence type="ECO:0000256" key="8">
    <source>
        <dbReference type="SAM" id="Phobius"/>
    </source>
</evidence>
<feature type="domain" description="Methanolan biosynthesis EpsI" evidence="9">
    <location>
        <begin position="308"/>
        <end position="501"/>
    </location>
</feature>
<evidence type="ECO:0000259" key="9">
    <source>
        <dbReference type="Pfam" id="PF11984"/>
    </source>
</evidence>
<feature type="transmembrane region" description="Helical" evidence="8">
    <location>
        <begin position="253"/>
        <end position="274"/>
    </location>
</feature>
<keyword evidence="3" id="KW-0645">Protease</keyword>
<keyword evidence="5 10" id="KW-0378">Hydrolase</keyword>
<organism evidence="10 11">
    <name type="scientific">Pseudoduganella rivuli</name>
    <dbReference type="NCBI Taxonomy" id="2666085"/>
    <lineage>
        <taxon>Bacteria</taxon>
        <taxon>Pseudomonadati</taxon>
        <taxon>Pseudomonadota</taxon>
        <taxon>Betaproteobacteria</taxon>
        <taxon>Burkholderiales</taxon>
        <taxon>Oxalobacteraceae</taxon>
        <taxon>Telluria group</taxon>
        <taxon>Pseudoduganella</taxon>
    </lineage>
</organism>
<evidence type="ECO:0000313" key="10">
    <source>
        <dbReference type="EMBL" id="MRV76436.1"/>
    </source>
</evidence>
<dbReference type="Pfam" id="PF11984">
    <property type="entry name" value="DUF3485"/>
    <property type="match status" value="1"/>
</dbReference>
<dbReference type="GO" id="GO:0006508">
    <property type="term" value="P:proteolysis"/>
    <property type="evidence" value="ECO:0007669"/>
    <property type="project" value="UniProtKB-KW"/>
</dbReference>
<protein>
    <submittedName>
        <fullName evidence="10">Exosortase A</fullName>
        <ecNumber evidence="10">3.4.22.-</ecNumber>
    </submittedName>
</protein>
<dbReference type="Proteomes" id="UP000446768">
    <property type="component" value="Unassembled WGS sequence"/>
</dbReference>
<evidence type="ECO:0000256" key="1">
    <source>
        <dbReference type="ARBA" id="ARBA00004651"/>
    </source>
</evidence>
<sequence length="509" mass="55593">MPPASVSATNKPLPALLFTALVMAALFALYFNTASSIVALWNSSETFAHGYVILPISLWLIWRRRANFLVYPPRPFWPALLALALAGAAWLVARMGEVQVVMQYAFATMLPLAALAMFGLALARSLAFPLLFVLFAVPFGEVFIDPLISFTADFTVWCLHVIGMPVLRNGTHFEIPSGSWSVVEACSGVRYLISSITLGCLYGYLTYRTWGRRLLFVGLSIVVPVIANGLRAFMIVMIGHYSGMTLAVGVDHLIYGWLFFGLVMLLMFWIGGYWHQDQPDPVAAPAVAGQPAVQQASAKSHATLAGAVIALAALWPAWAAWSDGANHNPHAPGLALDLPLPPAAPFTRWEPRYTPPDASLARLLQADGGPVAVHMLFYRNQRNDKALITSSNGLTGEKDPYHTVDAERRNEQIAGRQFAVREAHISGPDGDLLVWHWLRVGSHATANNYEGKLWQAWRKLSVQGDDGAAIMVATPLQPKNAEAARTVLRNFLQGQLPAIDAAYDSASRK</sequence>
<comment type="subcellular location">
    <subcellularLocation>
        <location evidence="1">Cell membrane</location>
        <topology evidence="1">Multi-pass membrane protein</topology>
    </subcellularLocation>
</comment>
<dbReference type="NCBIfam" id="TIGR04178">
    <property type="entry name" value="exo_archaeo"/>
    <property type="match status" value="1"/>
</dbReference>
<dbReference type="InterPro" id="IPR026392">
    <property type="entry name" value="Exo/Archaeosortase_dom"/>
</dbReference>
<dbReference type="Pfam" id="PF09721">
    <property type="entry name" value="Exosortase_EpsH"/>
    <property type="match status" value="1"/>
</dbReference>